<keyword evidence="1 5" id="KW-0238">DNA-binding</keyword>
<reference evidence="5" key="2">
    <citation type="submission" date="2023-01" db="EMBL/GenBank/DDBJ databases">
        <authorList>
            <person name="Sun Q."/>
            <person name="Evtushenko L."/>
        </authorList>
    </citation>
    <scope>NUCLEOTIDE SEQUENCE</scope>
    <source>
        <strain evidence="5">VKM B-1513</strain>
    </source>
</reference>
<dbReference type="Pfam" id="PF00196">
    <property type="entry name" value="GerE"/>
    <property type="match status" value="1"/>
</dbReference>
<dbReference type="PRINTS" id="PR00038">
    <property type="entry name" value="HTHLUXR"/>
</dbReference>
<evidence type="ECO:0000259" key="3">
    <source>
        <dbReference type="PROSITE" id="PS50043"/>
    </source>
</evidence>
<keyword evidence="6" id="KW-1185">Reference proteome</keyword>
<feature type="domain" description="Response regulatory" evidence="4">
    <location>
        <begin position="3"/>
        <end position="119"/>
    </location>
</feature>
<dbReference type="GO" id="GO:0006355">
    <property type="term" value="P:regulation of DNA-templated transcription"/>
    <property type="evidence" value="ECO:0007669"/>
    <property type="project" value="InterPro"/>
</dbReference>
<dbReference type="InterPro" id="IPR039420">
    <property type="entry name" value="WalR-like"/>
</dbReference>
<dbReference type="InterPro" id="IPR016032">
    <property type="entry name" value="Sig_transdc_resp-reg_C-effctor"/>
</dbReference>
<dbReference type="PROSITE" id="PS50043">
    <property type="entry name" value="HTH_LUXR_2"/>
    <property type="match status" value="1"/>
</dbReference>
<evidence type="ECO:0000313" key="6">
    <source>
        <dbReference type="Proteomes" id="UP001143486"/>
    </source>
</evidence>
<dbReference type="GO" id="GO:0003677">
    <property type="term" value="F:DNA binding"/>
    <property type="evidence" value="ECO:0007669"/>
    <property type="project" value="UniProtKB-KW"/>
</dbReference>
<dbReference type="PANTHER" id="PTHR43214">
    <property type="entry name" value="TWO-COMPONENT RESPONSE REGULATOR"/>
    <property type="match status" value="1"/>
</dbReference>
<gene>
    <name evidence="5" type="ORF">GCM10017621_21260</name>
</gene>
<keyword evidence="2" id="KW-0597">Phosphoprotein</keyword>
<dbReference type="PROSITE" id="PS50110">
    <property type="entry name" value="RESPONSE_REGULATORY"/>
    <property type="match status" value="1"/>
</dbReference>
<sequence length="200" mass="21516">MIEIVIAEDQTMLRDALATLLSLESDIAVAGTAATGREALDLVRRHTPAVLVNDIEMPGLTGLELAAQLRRDGARTRVLIVTTFDRPGYLRRALEAGVSGYLLKDTPSAELAEAVRRVAAGERVIAPGLAEQAWSEADPLTDTERRLLRLAEAGMDSPAIAEAEGLARGTVRNYLHSAISKLGAANRIEAARLARERGWL</sequence>
<dbReference type="InterPro" id="IPR011006">
    <property type="entry name" value="CheY-like_superfamily"/>
</dbReference>
<reference evidence="5" key="1">
    <citation type="journal article" date="2014" name="Int. J. Syst. Evol. Microbiol.">
        <title>Complete genome sequence of Corynebacterium casei LMG S-19264T (=DSM 44701T), isolated from a smear-ripened cheese.</title>
        <authorList>
            <consortium name="US DOE Joint Genome Institute (JGI-PGF)"/>
            <person name="Walter F."/>
            <person name="Albersmeier A."/>
            <person name="Kalinowski J."/>
            <person name="Ruckert C."/>
        </authorList>
    </citation>
    <scope>NUCLEOTIDE SEQUENCE</scope>
    <source>
        <strain evidence="5">VKM B-1513</strain>
    </source>
</reference>
<dbReference type="SMART" id="SM00448">
    <property type="entry name" value="REC"/>
    <property type="match status" value="1"/>
</dbReference>
<accession>A0A9W6MNZ7</accession>
<proteinExistence type="predicted"/>
<dbReference type="EMBL" id="BSFE01000005">
    <property type="protein sequence ID" value="GLK52618.1"/>
    <property type="molecule type" value="Genomic_DNA"/>
</dbReference>
<feature type="domain" description="HTH luxR-type" evidence="3">
    <location>
        <begin position="133"/>
        <end position="198"/>
    </location>
</feature>
<evidence type="ECO:0000313" key="5">
    <source>
        <dbReference type="EMBL" id="GLK52618.1"/>
    </source>
</evidence>
<dbReference type="SUPFAM" id="SSF46894">
    <property type="entry name" value="C-terminal effector domain of the bipartite response regulators"/>
    <property type="match status" value="1"/>
</dbReference>
<dbReference type="Gene3D" id="3.40.50.2300">
    <property type="match status" value="1"/>
</dbReference>
<evidence type="ECO:0000256" key="1">
    <source>
        <dbReference type="ARBA" id="ARBA00023125"/>
    </source>
</evidence>
<dbReference type="SMART" id="SM00421">
    <property type="entry name" value="HTH_LUXR"/>
    <property type="match status" value="1"/>
</dbReference>
<dbReference type="InterPro" id="IPR000792">
    <property type="entry name" value="Tscrpt_reg_LuxR_C"/>
</dbReference>
<evidence type="ECO:0000256" key="2">
    <source>
        <dbReference type="PROSITE-ProRule" id="PRU00169"/>
    </source>
</evidence>
<organism evidence="5 6">
    <name type="scientific">Maricaulis virginensis</name>
    <dbReference type="NCBI Taxonomy" id="144022"/>
    <lineage>
        <taxon>Bacteria</taxon>
        <taxon>Pseudomonadati</taxon>
        <taxon>Pseudomonadota</taxon>
        <taxon>Alphaproteobacteria</taxon>
        <taxon>Maricaulales</taxon>
        <taxon>Maricaulaceae</taxon>
        <taxon>Maricaulis</taxon>
    </lineage>
</organism>
<dbReference type="Proteomes" id="UP001143486">
    <property type="component" value="Unassembled WGS sequence"/>
</dbReference>
<dbReference type="GO" id="GO:0000160">
    <property type="term" value="P:phosphorelay signal transduction system"/>
    <property type="evidence" value="ECO:0007669"/>
    <property type="project" value="InterPro"/>
</dbReference>
<dbReference type="PANTHER" id="PTHR43214:SF42">
    <property type="entry name" value="TRANSCRIPTIONAL REGULATORY PROTEIN DESR"/>
    <property type="match status" value="1"/>
</dbReference>
<dbReference type="Pfam" id="PF00072">
    <property type="entry name" value="Response_reg"/>
    <property type="match status" value="1"/>
</dbReference>
<comment type="caution">
    <text evidence="5">The sequence shown here is derived from an EMBL/GenBank/DDBJ whole genome shotgun (WGS) entry which is preliminary data.</text>
</comment>
<dbReference type="CDD" id="cd06170">
    <property type="entry name" value="LuxR_C_like"/>
    <property type="match status" value="1"/>
</dbReference>
<dbReference type="RefSeq" id="WP_271186981.1">
    <property type="nucleotide sequence ID" value="NZ_BSFE01000005.1"/>
</dbReference>
<feature type="modified residue" description="4-aspartylphosphate" evidence="2">
    <location>
        <position position="54"/>
    </location>
</feature>
<dbReference type="CDD" id="cd19930">
    <property type="entry name" value="REC_DesR-like"/>
    <property type="match status" value="1"/>
</dbReference>
<evidence type="ECO:0000259" key="4">
    <source>
        <dbReference type="PROSITE" id="PS50110"/>
    </source>
</evidence>
<dbReference type="InterPro" id="IPR001789">
    <property type="entry name" value="Sig_transdc_resp-reg_receiver"/>
</dbReference>
<dbReference type="AlphaFoldDB" id="A0A9W6MNZ7"/>
<protein>
    <submittedName>
        <fullName evidence="5">DNA-binding response regulator</fullName>
    </submittedName>
</protein>
<dbReference type="SUPFAM" id="SSF52172">
    <property type="entry name" value="CheY-like"/>
    <property type="match status" value="1"/>
</dbReference>
<name>A0A9W6MNZ7_9PROT</name>